<organism evidence="2 3">
    <name type="scientific">Leptotrombidium deliense</name>
    <dbReference type="NCBI Taxonomy" id="299467"/>
    <lineage>
        <taxon>Eukaryota</taxon>
        <taxon>Metazoa</taxon>
        <taxon>Ecdysozoa</taxon>
        <taxon>Arthropoda</taxon>
        <taxon>Chelicerata</taxon>
        <taxon>Arachnida</taxon>
        <taxon>Acari</taxon>
        <taxon>Acariformes</taxon>
        <taxon>Trombidiformes</taxon>
        <taxon>Prostigmata</taxon>
        <taxon>Anystina</taxon>
        <taxon>Parasitengona</taxon>
        <taxon>Trombiculoidea</taxon>
        <taxon>Trombiculidae</taxon>
        <taxon>Leptotrombidium</taxon>
    </lineage>
</organism>
<keyword evidence="3" id="KW-1185">Reference proteome</keyword>
<feature type="compositionally biased region" description="Polar residues" evidence="1">
    <location>
        <begin position="53"/>
        <end position="78"/>
    </location>
</feature>
<sequence>MRIKSHRKSVPPLPTFVNDNGEKVTILRTTASPKKAPPPPVPTKKSGSPPILTISSYESNQPPNRFMVNESSSNNRSVITVGERSELSVVSTESKSNEPSNKNKSPIHSIKINLKMPNSVNK</sequence>
<comment type="caution">
    <text evidence="2">The sequence shown here is derived from an EMBL/GenBank/DDBJ whole genome shotgun (WGS) entry which is preliminary data.</text>
</comment>
<dbReference type="AlphaFoldDB" id="A0A443SRU2"/>
<reference evidence="2 3" key="1">
    <citation type="journal article" date="2018" name="Gigascience">
        <title>Genomes of trombidid mites reveal novel predicted allergens and laterally-transferred genes associated with secondary metabolism.</title>
        <authorList>
            <person name="Dong X."/>
            <person name="Chaisiri K."/>
            <person name="Xia D."/>
            <person name="Armstrong S.D."/>
            <person name="Fang Y."/>
            <person name="Donnelly M.J."/>
            <person name="Kadowaki T."/>
            <person name="McGarry J.W."/>
            <person name="Darby A.C."/>
            <person name="Makepeace B.L."/>
        </authorList>
    </citation>
    <scope>NUCLEOTIDE SEQUENCE [LARGE SCALE GENOMIC DNA]</scope>
    <source>
        <strain evidence="2">UoL-UT</strain>
    </source>
</reference>
<evidence type="ECO:0000313" key="3">
    <source>
        <dbReference type="Proteomes" id="UP000288716"/>
    </source>
</evidence>
<accession>A0A443SRU2</accession>
<evidence type="ECO:0000313" key="2">
    <source>
        <dbReference type="EMBL" id="RWS30244.1"/>
    </source>
</evidence>
<feature type="region of interest" description="Disordered" evidence="1">
    <location>
        <begin position="1"/>
        <end position="122"/>
    </location>
</feature>
<gene>
    <name evidence="2" type="ORF">B4U80_00686</name>
</gene>
<feature type="compositionally biased region" description="Low complexity" evidence="1">
    <location>
        <begin position="93"/>
        <end position="106"/>
    </location>
</feature>
<name>A0A443SRU2_9ACAR</name>
<dbReference type="Proteomes" id="UP000288716">
    <property type="component" value="Unassembled WGS sequence"/>
</dbReference>
<dbReference type="EMBL" id="NCKV01000580">
    <property type="protein sequence ID" value="RWS30244.1"/>
    <property type="molecule type" value="Genomic_DNA"/>
</dbReference>
<protein>
    <submittedName>
        <fullName evidence="2">Uncharacterized protein</fullName>
    </submittedName>
</protein>
<proteinExistence type="predicted"/>
<evidence type="ECO:0000256" key="1">
    <source>
        <dbReference type="SAM" id="MobiDB-lite"/>
    </source>
</evidence>
<dbReference type="VEuPathDB" id="VectorBase:LDEU001794"/>